<dbReference type="Proteomes" id="UP000031575">
    <property type="component" value="Unassembled WGS sequence"/>
</dbReference>
<accession>A0A0C2ISP7</accession>
<dbReference type="VEuPathDB" id="FungiDB:SPBR_01132"/>
<feature type="compositionally biased region" description="Basic and acidic residues" evidence="2">
    <location>
        <begin position="83"/>
        <end position="92"/>
    </location>
</feature>
<proteinExistence type="predicted"/>
<dbReference type="HOGENOM" id="CLU_2185649_0_0_1"/>
<feature type="region of interest" description="Disordered" evidence="2">
    <location>
        <begin position="1"/>
        <end position="20"/>
    </location>
</feature>
<dbReference type="AlphaFoldDB" id="A0A0C2ISP7"/>
<evidence type="ECO:0000313" key="4">
    <source>
        <dbReference type="Proteomes" id="UP000031575"/>
    </source>
</evidence>
<dbReference type="GeneID" id="63674371"/>
<evidence type="ECO:0000313" key="3">
    <source>
        <dbReference type="EMBL" id="KIH89875.1"/>
    </source>
</evidence>
<sequence length="109" mass="11715">MVAPDSVRAISRAGPSRAATVPDKISAQELDVLAFNEMLEARIEHLEGENAQLRAEKNAVVNAYLRQSARVKLLEAQVMGRPRGVDPGRNRAGEGGSEASIPPNQETPD</sequence>
<evidence type="ECO:0000256" key="1">
    <source>
        <dbReference type="SAM" id="Coils"/>
    </source>
</evidence>
<protein>
    <submittedName>
        <fullName evidence="3">Uncharacterized protein</fullName>
    </submittedName>
</protein>
<gene>
    <name evidence="3" type="ORF">SPBR_01132</name>
</gene>
<keyword evidence="4" id="KW-1185">Reference proteome</keyword>
<keyword evidence="1" id="KW-0175">Coiled coil</keyword>
<dbReference type="RefSeq" id="XP_040617885.1">
    <property type="nucleotide sequence ID" value="XM_040759450.1"/>
</dbReference>
<dbReference type="EMBL" id="AWTV01000008">
    <property type="protein sequence ID" value="KIH89875.1"/>
    <property type="molecule type" value="Genomic_DNA"/>
</dbReference>
<evidence type="ECO:0000256" key="2">
    <source>
        <dbReference type="SAM" id="MobiDB-lite"/>
    </source>
</evidence>
<comment type="caution">
    <text evidence="3">The sequence shown here is derived from an EMBL/GenBank/DDBJ whole genome shotgun (WGS) entry which is preliminary data.</text>
</comment>
<reference evidence="3 4" key="1">
    <citation type="journal article" date="2014" name="BMC Genomics">
        <title>Comparative genomics of the major fungal agents of human and animal Sporotrichosis: Sporothrix schenckii and Sporothrix brasiliensis.</title>
        <authorList>
            <person name="Teixeira M.M."/>
            <person name="de Almeida L.G."/>
            <person name="Kubitschek-Barreira P."/>
            <person name="Alves F.L."/>
            <person name="Kioshima E.S."/>
            <person name="Abadio A.K."/>
            <person name="Fernandes L."/>
            <person name="Derengowski L.S."/>
            <person name="Ferreira K.S."/>
            <person name="Souza R.C."/>
            <person name="Ruiz J.C."/>
            <person name="de Andrade N.C."/>
            <person name="Paes H.C."/>
            <person name="Nicola A.M."/>
            <person name="Albuquerque P."/>
            <person name="Gerber A.L."/>
            <person name="Martins V.P."/>
            <person name="Peconick L.D."/>
            <person name="Neto A.V."/>
            <person name="Chaucanez C.B."/>
            <person name="Silva P.A."/>
            <person name="Cunha O.L."/>
            <person name="de Oliveira F.F."/>
            <person name="dos Santos T.C."/>
            <person name="Barros A.L."/>
            <person name="Soares M.A."/>
            <person name="de Oliveira L.M."/>
            <person name="Marini M.M."/>
            <person name="Villalobos-Duno H."/>
            <person name="Cunha M.M."/>
            <person name="de Hoog S."/>
            <person name="da Silveira J.F."/>
            <person name="Henrissat B."/>
            <person name="Nino-Vega G.A."/>
            <person name="Cisalpino P.S."/>
            <person name="Mora-Montes H.M."/>
            <person name="Almeida S.R."/>
            <person name="Stajich J.E."/>
            <person name="Lopes-Bezerra L.M."/>
            <person name="Vasconcelos A.T."/>
            <person name="Felipe M.S."/>
        </authorList>
    </citation>
    <scope>NUCLEOTIDE SEQUENCE [LARGE SCALE GENOMIC DNA]</scope>
    <source>
        <strain evidence="3 4">5110</strain>
    </source>
</reference>
<name>A0A0C2ISP7_9PEZI</name>
<feature type="region of interest" description="Disordered" evidence="2">
    <location>
        <begin position="80"/>
        <end position="109"/>
    </location>
</feature>
<organism evidence="3 4">
    <name type="scientific">Sporothrix brasiliensis 5110</name>
    <dbReference type="NCBI Taxonomy" id="1398154"/>
    <lineage>
        <taxon>Eukaryota</taxon>
        <taxon>Fungi</taxon>
        <taxon>Dikarya</taxon>
        <taxon>Ascomycota</taxon>
        <taxon>Pezizomycotina</taxon>
        <taxon>Sordariomycetes</taxon>
        <taxon>Sordariomycetidae</taxon>
        <taxon>Ophiostomatales</taxon>
        <taxon>Ophiostomataceae</taxon>
        <taxon>Sporothrix</taxon>
    </lineage>
</organism>
<feature type="coiled-coil region" evidence="1">
    <location>
        <begin position="36"/>
        <end position="63"/>
    </location>
</feature>